<evidence type="ECO:0000259" key="3">
    <source>
        <dbReference type="Pfam" id="PF01343"/>
    </source>
</evidence>
<dbReference type="AlphaFoldDB" id="D9QFX8"/>
<comment type="similarity">
    <text evidence="1">Belongs to the peptidase S49 family.</text>
</comment>
<keyword evidence="5" id="KW-1185">Reference proteome</keyword>
<feature type="compositionally biased region" description="Low complexity" evidence="2">
    <location>
        <begin position="336"/>
        <end position="345"/>
    </location>
</feature>
<organism evidence="4 5">
    <name type="scientific">Brevundimonas subvibrioides (strain ATCC 15264 / DSM 4735 / LMG 14903 / NBRC 16000 / CB 81)</name>
    <name type="common">Caulobacter subvibrioides</name>
    <dbReference type="NCBI Taxonomy" id="633149"/>
    <lineage>
        <taxon>Bacteria</taxon>
        <taxon>Pseudomonadati</taxon>
        <taxon>Pseudomonadota</taxon>
        <taxon>Alphaproteobacteria</taxon>
        <taxon>Caulobacterales</taxon>
        <taxon>Caulobacteraceae</taxon>
        <taxon>Brevundimonas</taxon>
    </lineage>
</organism>
<proteinExistence type="inferred from homology"/>
<dbReference type="PANTHER" id="PTHR42987:SF4">
    <property type="entry name" value="PROTEASE SOHB-RELATED"/>
    <property type="match status" value="1"/>
</dbReference>
<feature type="region of interest" description="Disordered" evidence="2">
    <location>
        <begin position="490"/>
        <end position="520"/>
    </location>
</feature>
<name>D9QFX8_BRESC</name>
<reference evidence="5" key="1">
    <citation type="journal article" date="2011" name="J. Bacteriol.">
        <title>Genome sequences of eight morphologically diverse alphaproteobacteria.</title>
        <authorList>
            <consortium name="US DOE Joint Genome Institute"/>
            <person name="Brown P.J."/>
            <person name="Kysela D.T."/>
            <person name="Buechlein A."/>
            <person name="Hemmerich C."/>
            <person name="Brun Y.V."/>
        </authorList>
    </citation>
    <scope>NUCLEOTIDE SEQUENCE [LARGE SCALE GENOMIC DNA]</scope>
    <source>
        <strain evidence="5">ATCC 15264 / DSM 4735 / LMG 14903 / NBRC 16000 / CB 81</strain>
    </source>
</reference>
<evidence type="ECO:0000313" key="4">
    <source>
        <dbReference type="EMBL" id="ADL00692.1"/>
    </source>
</evidence>
<dbReference type="HOGENOM" id="CLU_523444_0_0_5"/>
<evidence type="ECO:0000313" key="5">
    <source>
        <dbReference type="Proteomes" id="UP000002696"/>
    </source>
</evidence>
<feature type="compositionally biased region" description="Acidic residues" evidence="2">
    <location>
        <begin position="414"/>
        <end position="433"/>
    </location>
</feature>
<sequence length="520" mass="54407">MQDVQLLASRYAGRPLLLTPTAARDLANRVRQIDSRAFERPSRVGAFLRRVGLADGGKRPRISAMDDDGIPAVPMDEQLAYSPRWLGDVEDTGFCWSLKDGVALICCDTPLVERGDEFCGMVWHGYDTLLIAMREAMADARVRGIFLRLDTPGGVVGGGLPALAQFMREARESAGGKPIWVYADMACSAGYWIAAQADRILAPSVGYVGSIGAVMVHEDWSGALEQDGVAITSIEFPDGGVKTEGAWWKALSEGGRTALQSDINQVGEMFLADVAAGRPGLDREAMLAMRADAFMAEHTDPARSGVTLGLADEIATEEAAFAALVDHVSAPADPALAAAPGARTASTPKERPMATKTHAGGKPTRAAQVAQAKKAMKLAQANLARVQASDAADPAEDEDDNAPESGTDEAALPGEDEPGDETDPDADDEDDDEAKAIAASAEAASHPALALAAIRSGMSLSQFKASAGAAGPAHRPSRLDAAMTGARRLTPDAPVAGSQGMGGALVADAQRRRDASKRGR</sequence>
<dbReference type="Pfam" id="PF01343">
    <property type="entry name" value="Peptidase_S49"/>
    <property type="match status" value="1"/>
</dbReference>
<gene>
    <name evidence="4" type="ordered locus">Bresu_1380</name>
</gene>
<dbReference type="KEGG" id="bsb:Bresu_1380"/>
<feature type="region of interest" description="Disordered" evidence="2">
    <location>
        <begin position="336"/>
        <end position="365"/>
    </location>
</feature>
<dbReference type="SUPFAM" id="SSF52096">
    <property type="entry name" value="ClpP/crotonase"/>
    <property type="match status" value="1"/>
</dbReference>
<feature type="compositionally biased region" description="Basic and acidic residues" evidence="2">
    <location>
        <begin position="509"/>
        <end position="520"/>
    </location>
</feature>
<dbReference type="InParanoid" id="D9QFX8"/>
<protein>
    <submittedName>
        <fullName evidence="4">Peptidase S49</fullName>
    </submittedName>
</protein>
<evidence type="ECO:0000256" key="1">
    <source>
        <dbReference type="ARBA" id="ARBA00008683"/>
    </source>
</evidence>
<accession>D9QFX8</accession>
<dbReference type="Proteomes" id="UP000002696">
    <property type="component" value="Chromosome"/>
</dbReference>
<dbReference type="STRING" id="633149.Bresu_1380"/>
<dbReference type="GO" id="GO:0006508">
    <property type="term" value="P:proteolysis"/>
    <property type="evidence" value="ECO:0007669"/>
    <property type="project" value="InterPro"/>
</dbReference>
<dbReference type="InterPro" id="IPR033855">
    <property type="entry name" value="Protein_C"/>
</dbReference>
<dbReference type="CDD" id="cd07022">
    <property type="entry name" value="S49_Sppa_36K_type"/>
    <property type="match status" value="1"/>
</dbReference>
<dbReference type="OrthoDB" id="266140at2"/>
<dbReference type="InterPro" id="IPR002142">
    <property type="entry name" value="Peptidase_S49"/>
</dbReference>
<dbReference type="RefSeq" id="WP_013268795.1">
    <property type="nucleotide sequence ID" value="NC_014375.1"/>
</dbReference>
<dbReference type="PANTHER" id="PTHR42987">
    <property type="entry name" value="PEPTIDASE S49"/>
    <property type="match status" value="1"/>
</dbReference>
<dbReference type="GO" id="GO:0008233">
    <property type="term" value="F:peptidase activity"/>
    <property type="evidence" value="ECO:0007669"/>
    <property type="project" value="InterPro"/>
</dbReference>
<evidence type="ECO:0000256" key="2">
    <source>
        <dbReference type="SAM" id="MobiDB-lite"/>
    </source>
</evidence>
<dbReference type="eggNOG" id="COG0616">
    <property type="taxonomic scope" value="Bacteria"/>
</dbReference>
<feature type="region of interest" description="Disordered" evidence="2">
    <location>
        <begin position="384"/>
        <end position="445"/>
    </location>
</feature>
<feature type="compositionally biased region" description="Acidic residues" evidence="2">
    <location>
        <begin position="393"/>
        <end position="402"/>
    </location>
</feature>
<dbReference type="MEROPS" id="S49.003"/>
<feature type="compositionally biased region" description="Low complexity" evidence="2">
    <location>
        <begin position="436"/>
        <end position="445"/>
    </location>
</feature>
<dbReference type="EMBL" id="CP002102">
    <property type="protein sequence ID" value="ADL00692.1"/>
    <property type="molecule type" value="Genomic_DNA"/>
</dbReference>
<feature type="domain" description="Peptidase S49" evidence="3">
    <location>
        <begin position="175"/>
        <end position="326"/>
    </location>
</feature>
<dbReference type="BioCyc" id="BSUB633149:G1GM8-1372-MONOMER"/>
<dbReference type="Gene3D" id="3.90.226.10">
    <property type="entry name" value="2-enoyl-CoA Hydratase, Chain A, domain 1"/>
    <property type="match status" value="1"/>
</dbReference>
<dbReference type="InterPro" id="IPR029045">
    <property type="entry name" value="ClpP/crotonase-like_dom_sf"/>
</dbReference>